<dbReference type="RefSeq" id="WP_270947651.1">
    <property type="nucleotide sequence ID" value="NZ_JAQGLA010000006.1"/>
</dbReference>
<evidence type="ECO:0000313" key="2">
    <source>
        <dbReference type="EMBL" id="MDA3625070.1"/>
    </source>
</evidence>
<name>A0ABT4UTN4_9PSEU</name>
<reference evidence="2 3" key="1">
    <citation type="submission" date="2022-11" db="EMBL/GenBank/DDBJ databases">
        <title>Draft genome sequence of Saccharopolyspora sp. WRP15-2 isolated from rhizosphere soils of wild rice in Thailand.</title>
        <authorList>
            <person name="Duangmal K."/>
            <person name="Kammanee S."/>
            <person name="Muangham S."/>
        </authorList>
    </citation>
    <scope>NUCLEOTIDE SEQUENCE [LARGE SCALE GENOMIC DNA]</scope>
    <source>
        <strain evidence="2 3">WRP15-2</strain>
    </source>
</reference>
<evidence type="ECO:0000313" key="3">
    <source>
        <dbReference type="Proteomes" id="UP001210380"/>
    </source>
</evidence>
<protein>
    <submittedName>
        <fullName evidence="2">Uncharacterized protein</fullName>
    </submittedName>
</protein>
<dbReference type="EMBL" id="JAQGLA010000006">
    <property type="protein sequence ID" value="MDA3625070.1"/>
    <property type="molecule type" value="Genomic_DNA"/>
</dbReference>
<keyword evidence="3" id="KW-1185">Reference proteome</keyword>
<feature type="region of interest" description="Disordered" evidence="1">
    <location>
        <begin position="35"/>
        <end position="81"/>
    </location>
</feature>
<gene>
    <name evidence="2" type="ORF">OU415_06470</name>
</gene>
<organism evidence="2 3">
    <name type="scientific">Saccharopolyspora oryzae</name>
    <dbReference type="NCBI Taxonomy" id="2997343"/>
    <lineage>
        <taxon>Bacteria</taxon>
        <taxon>Bacillati</taxon>
        <taxon>Actinomycetota</taxon>
        <taxon>Actinomycetes</taxon>
        <taxon>Pseudonocardiales</taxon>
        <taxon>Pseudonocardiaceae</taxon>
        <taxon>Saccharopolyspora</taxon>
    </lineage>
</organism>
<sequence length="81" mass="8468">MPALLAMLICLVLGAGGGALTAFLIVKSKLGAQAQPMATPQQGFAQQPQQYPPQPGYGQPPQGFPQQPPQQGFGQPPYPPQ</sequence>
<feature type="compositionally biased region" description="Low complexity" evidence="1">
    <location>
        <begin position="40"/>
        <end position="49"/>
    </location>
</feature>
<accession>A0ABT4UTN4</accession>
<proteinExistence type="predicted"/>
<dbReference type="Proteomes" id="UP001210380">
    <property type="component" value="Unassembled WGS sequence"/>
</dbReference>
<evidence type="ECO:0000256" key="1">
    <source>
        <dbReference type="SAM" id="MobiDB-lite"/>
    </source>
</evidence>
<comment type="caution">
    <text evidence="2">The sequence shown here is derived from an EMBL/GenBank/DDBJ whole genome shotgun (WGS) entry which is preliminary data.</text>
</comment>